<organism evidence="3">
    <name type="scientific">Mustela putorius furo</name>
    <name type="common">European domestic ferret</name>
    <name type="synonym">Mustela furo</name>
    <dbReference type="NCBI Taxonomy" id="9669"/>
    <lineage>
        <taxon>Eukaryota</taxon>
        <taxon>Metazoa</taxon>
        <taxon>Chordata</taxon>
        <taxon>Craniata</taxon>
        <taxon>Vertebrata</taxon>
        <taxon>Euteleostomi</taxon>
        <taxon>Mammalia</taxon>
        <taxon>Eutheria</taxon>
        <taxon>Laurasiatheria</taxon>
        <taxon>Carnivora</taxon>
        <taxon>Caniformia</taxon>
        <taxon>Musteloidea</taxon>
        <taxon>Mustelidae</taxon>
        <taxon>Mustelinae</taxon>
        <taxon>Mustela</taxon>
    </lineage>
</organism>
<dbReference type="EMBL" id="AEYP01009193">
    <property type="status" value="NOT_ANNOTATED_CDS"/>
    <property type="molecule type" value="Genomic_DNA"/>
</dbReference>
<reference evidence="3" key="1">
    <citation type="submission" date="2024-06" db="UniProtKB">
        <authorList>
            <consortium name="Ensembl"/>
        </authorList>
    </citation>
    <scope>IDENTIFICATION</scope>
</reference>
<feature type="compositionally biased region" description="Basic and acidic residues" evidence="1">
    <location>
        <begin position="89"/>
        <end position="106"/>
    </location>
</feature>
<dbReference type="InParanoid" id="M3Y3R0"/>
<feature type="region of interest" description="Disordered" evidence="1">
    <location>
        <begin position="55"/>
        <end position="106"/>
    </location>
</feature>
<protein>
    <submittedName>
        <fullName evidence="3">Uncharacterized protein</fullName>
    </submittedName>
</protein>
<evidence type="ECO:0000256" key="2">
    <source>
        <dbReference type="SAM" id="SignalP"/>
    </source>
</evidence>
<feature type="signal peptide" evidence="2">
    <location>
        <begin position="1"/>
        <end position="16"/>
    </location>
</feature>
<dbReference type="Ensembl" id="ENSMPUT00000006066.1">
    <property type="protein sequence ID" value="ENSMPUP00000005961.1"/>
    <property type="gene ID" value="ENSMPUG00000006013.1"/>
</dbReference>
<evidence type="ECO:0000313" key="3">
    <source>
        <dbReference type="Ensembl" id="ENSMPUP00000005961.1"/>
    </source>
</evidence>
<evidence type="ECO:0000256" key="1">
    <source>
        <dbReference type="SAM" id="MobiDB-lite"/>
    </source>
</evidence>
<accession>M3Y3R0</accession>
<feature type="chain" id="PRO_5004044283" evidence="2">
    <location>
        <begin position="17"/>
        <end position="106"/>
    </location>
</feature>
<keyword evidence="2" id="KW-0732">Signal</keyword>
<sequence>MVVAVVAAATAWAVLPRLLRLLRLQASSLCRPRPLPDWRHLLFGRYQGRGVPVQVAPSETEVQSQRSEGFIWREGNSSTTSASAGPGEPGERPPIHPKEPDNIRLL</sequence>
<dbReference type="HOGENOM" id="CLU_2222348_0_0_1"/>
<dbReference type="AlphaFoldDB" id="M3Y3R0"/>
<proteinExistence type="predicted"/>
<name>M3Y3R0_MUSPF</name>
<dbReference type="EMBL" id="AEYP01009194">
    <property type="status" value="NOT_ANNOTATED_CDS"/>
    <property type="molecule type" value="Genomic_DNA"/>
</dbReference>